<proteinExistence type="predicted"/>
<dbReference type="GO" id="GO:0071949">
    <property type="term" value="F:FAD binding"/>
    <property type="evidence" value="ECO:0007669"/>
    <property type="project" value="InterPro"/>
</dbReference>
<reference evidence="2 3" key="1">
    <citation type="submission" date="2020-08" db="EMBL/GenBank/DDBJ databases">
        <title>Genomic Encyclopedia of Type Strains, Phase IV (KMG-IV): sequencing the most valuable type-strain genomes for metagenomic binning, comparative biology and taxonomic classification.</title>
        <authorList>
            <person name="Goeker M."/>
        </authorList>
    </citation>
    <scope>NUCLEOTIDE SEQUENCE [LARGE SCALE GENOMIC DNA]</scope>
    <source>
        <strain evidence="2 3">DSM 22198</strain>
    </source>
</reference>
<dbReference type="AlphaFoldDB" id="A0A7X0ECV8"/>
<evidence type="ECO:0000313" key="3">
    <source>
        <dbReference type="Proteomes" id="UP000539175"/>
    </source>
</evidence>
<dbReference type="InterPro" id="IPR002938">
    <property type="entry name" value="FAD-bd"/>
</dbReference>
<dbReference type="InterPro" id="IPR050816">
    <property type="entry name" value="Flavin-dep_Halogenase_NPB"/>
</dbReference>
<gene>
    <name evidence="2" type="ORF">FHS74_002041</name>
</gene>
<keyword evidence="3" id="KW-1185">Reference proteome</keyword>
<dbReference type="Gene3D" id="3.50.50.60">
    <property type="entry name" value="FAD/NAD(P)-binding domain"/>
    <property type="match status" value="1"/>
</dbReference>
<dbReference type="Proteomes" id="UP000539175">
    <property type="component" value="Unassembled WGS sequence"/>
</dbReference>
<dbReference type="Gene3D" id="3.30.9.100">
    <property type="match status" value="1"/>
</dbReference>
<accession>A0A7X0ECV8</accession>
<dbReference type="EMBL" id="JACIIZ010000005">
    <property type="protein sequence ID" value="MBB6251490.1"/>
    <property type="molecule type" value="Genomic_DNA"/>
</dbReference>
<dbReference type="Pfam" id="PF01494">
    <property type="entry name" value="FAD_binding_3"/>
    <property type="match status" value="1"/>
</dbReference>
<dbReference type="PANTHER" id="PTHR43747:SF1">
    <property type="entry name" value="SLR1998 PROTEIN"/>
    <property type="match status" value="1"/>
</dbReference>
<protein>
    <submittedName>
        <fullName evidence="2">Flavin-dependent dehydrogenase</fullName>
    </submittedName>
</protein>
<evidence type="ECO:0000259" key="1">
    <source>
        <dbReference type="Pfam" id="PF01494"/>
    </source>
</evidence>
<feature type="domain" description="FAD-binding" evidence="1">
    <location>
        <begin position="5"/>
        <end position="181"/>
    </location>
</feature>
<dbReference type="PRINTS" id="PR00420">
    <property type="entry name" value="RNGMNOXGNASE"/>
</dbReference>
<dbReference type="InterPro" id="IPR036188">
    <property type="entry name" value="FAD/NAD-bd_sf"/>
</dbReference>
<dbReference type="SUPFAM" id="SSF51905">
    <property type="entry name" value="FAD/NAD(P)-binding domain"/>
    <property type="match status" value="1"/>
</dbReference>
<sequence length="404" mass="42163">MRARYDAVILGGGPAGLATALSLRRQCPDAAILVAEAGPAERQGVGDTAPPDLLLPLGQLGLVARFRADGHAPCPGSASLWGGGRVTHDDFLTHPVGPAWRLDRGRFDAMLVDAALSADVRVAFDTRFLRAEPMPGLGHRLMMETAGGVKPVETPWVVDATGVEARFARALGVGRRVDDTLHALLAFLPVSGNLTWQTLLEATAGGWWYAARLPDGRAAAMLVTDGAGLRALRTDAGTRSTQAAGEAAARMGGAWRRALAATLHVGPRLAEAGVVLAPSLKDGGDGPMLLPIQTGVLAQVEGAGWLAVGDAAASYDPGAARGVHKALVDGVDAGRDVARALGASLPPRPSPRAAVVAERHADHCRNRARLYGLETRWPDAPFWRERRRRAALALAAIGVVPPVA</sequence>
<dbReference type="PANTHER" id="PTHR43747">
    <property type="entry name" value="FAD-BINDING PROTEIN"/>
    <property type="match status" value="1"/>
</dbReference>
<name>A0A7X0ECV8_9PROT</name>
<organism evidence="2 3">
    <name type="scientific">Nitrospirillum iridis</name>
    <dbReference type="NCBI Taxonomy" id="765888"/>
    <lineage>
        <taxon>Bacteria</taxon>
        <taxon>Pseudomonadati</taxon>
        <taxon>Pseudomonadota</taxon>
        <taxon>Alphaproteobacteria</taxon>
        <taxon>Rhodospirillales</taxon>
        <taxon>Azospirillaceae</taxon>
        <taxon>Nitrospirillum</taxon>
    </lineage>
</organism>
<dbReference type="RefSeq" id="WP_184800030.1">
    <property type="nucleotide sequence ID" value="NZ_JACIIZ010000005.1"/>
</dbReference>
<comment type="caution">
    <text evidence="2">The sequence shown here is derived from an EMBL/GenBank/DDBJ whole genome shotgun (WGS) entry which is preliminary data.</text>
</comment>
<evidence type="ECO:0000313" key="2">
    <source>
        <dbReference type="EMBL" id="MBB6251490.1"/>
    </source>
</evidence>